<sequence length="117" mass="13279">MEDRSCRNNLHLRGVLETDLSLYVRGLLNAYASKIPADMLLADRVPKPRHLPDSVPREVLLSAHYCHIKELIFRSSHTKATPPAEYTKVKISADLSTATLRRRKPFRDNVGDTPQNC</sequence>
<keyword evidence="2" id="KW-1185">Reference proteome</keyword>
<evidence type="ECO:0000313" key="2">
    <source>
        <dbReference type="Proteomes" id="UP001295444"/>
    </source>
</evidence>
<gene>
    <name evidence="1" type="ORF">PECUL_23A032632</name>
</gene>
<name>A0AAD1VW80_PELCU</name>
<dbReference type="Proteomes" id="UP001295444">
    <property type="component" value="Chromosome 03"/>
</dbReference>
<evidence type="ECO:0000313" key="1">
    <source>
        <dbReference type="EMBL" id="CAH2273850.1"/>
    </source>
</evidence>
<dbReference type="AlphaFoldDB" id="A0AAD1VW80"/>
<organism evidence="1 2">
    <name type="scientific">Pelobates cultripes</name>
    <name type="common">Western spadefoot toad</name>
    <dbReference type="NCBI Taxonomy" id="61616"/>
    <lineage>
        <taxon>Eukaryota</taxon>
        <taxon>Metazoa</taxon>
        <taxon>Chordata</taxon>
        <taxon>Craniata</taxon>
        <taxon>Vertebrata</taxon>
        <taxon>Euteleostomi</taxon>
        <taxon>Amphibia</taxon>
        <taxon>Batrachia</taxon>
        <taxon>Anura</taxon>
        <taxon>Pelobatoidea</taxon>
        <taxon>Pelobatidae</taxon>
        <taxon>Pelobates</taxon>
    </lineage>
</organism>
<proteinExistence type="predicted"/>
<protein>
    <submittedName>
        <fullName evidence="1">Uncharacterized protein</fullName>
    </submittedName>
</protein>
<reference evidence="1" key="1">
    <citation type="submission" date="2022-03" db="EMBL/GenBank/DDBJ databases">
        <authorList>
            <person name="Alioto T."/>
            <person name="Alioto T."/>
            <person name="Gomez Garrido J."/>
        </authorList>
    </citation>
    <scope>NUCLEOTIDE SEQUENCE</scope>
</reference>
<accession>A0AAD1VW80</accession>
<dbReference type="EMBL" id="OW240914">
    <property type="protein sequence ID" value="CAH2273850.1"/>
    <property type="molecule type" value="Genomic_DNA"/>
</dbReference>